<evidence type="ECO:0000259" key="3">
    <source>
        <dbReference type="SMART" id="SM00062"/>
    </source>
</evidence>
<evidence type="ECO:0000259" key="4">
    <source>
        <dbReference type="SMART" id="SM00079"/>
    </source>
</evidence>
<dbReference type="Gene3D" id="3.40.190.10">
    <property type="entry name" value="Periplasmic binding protein-like II"/>
    <property type="match status" value="2"/>
</dbReference>
<accession>A0A919JDF7</accession>
<comment type="caution">
    <text evidence="5">The sequence shown here is derived from an EMBL/GenBank/DDBJ whole genome shotgun (WGS) entry which is preliminary data.</text>
</comment>
<protein>
    <submittedName>
        <fullName evidence="5">Amino acid ABC transporter substrate-binding protein</fullName>
    </submittedName>
</protein>
<evidence type="ECO:0000256" key="2">
    <source>
        <dbReference type="SAM" id="SignalP"/>
    </source>
</evidence>
<dbReference type="CDD" id="cd13530">
    <property type="entry name" value="PBP2_peptides_like"/>
    <property type="match status" value="1"/>
</dbReference>
<keyword evidence="6" id="KW-1185">Reference proteome</keyword>
<feature type="domain" description="Solute-binding protein family 3/N-terminal" evidence="3">
    <location>
        <begin position="56"/>
        <end position="284"/>
    </location>
</feature>
<dbReference type="SMART" id="SM00079">
    <property type="entry name" value="PBPe"/>
    <property type="match status" value="1"/>
</dbReference>
<dbReference type="AlphaFoldDB" id="A0A919JDF7"/>
<dbReference type="Pfam" id="PF00497">
    <property type="entry name" value="SBP_bac_3"/>
    <property type="match status" value="1"/>
</dbReference>
<dbReference type="InterPro" id="IPR001320">
    <property type="entry name" value="Iontro_rcpt_C"/>
</dbReference>
<dbReference type="PROSITE" id="PS51257">
    <property type="entry name" value="PROKAR_LIPOPROTEIN"/>
    <property type="match status" value="1"/>
</dbReference>
<name>A0A919JDF7_9ACTN</name>
<sequence>MVSRNTLAVLSSAAAILTALAGCAPADEASPSAGASASASGPACAPGALATRTAGKLTIGTDNPAYEPWFSDNKPANGKGFESAVAYQVAERLGYPAANVVWTNVTFNNAIAPGPKTFDFDINQFSITPERRKAVDFSSPYYLVRQTVITTKGSKIAGVKTLAELKSAKLGAQVGTTSYQAINELIKPGAKAQVFNNNDDAKAALENGQVDGIVVDLPTAFYMTAAELDNGVIVGQLPQVGVPEQFGLVLDLGSPLTDCVSRAVDQLRQDGTLAVLEKQWLAGTGGAPELS</sequence>
<reference evidence="5" key="1">
    <citation type="submission" date="2021-01" db="EMBL/GenBank/DDBJ databases">
        <title>Whole genome shotgun sequence of Actinoplanes nipponensis NBRC 14063.</title>
        <authorList>
            <person name="Komaki H."/>
            <person name="Tamura T."/>
        </authorList>
    </citation>
    <scope>NUCLEOTIDE SEQUENCE</scope>
    <source>
        <strain evidence="5">NBRC 14063</strain>
    </source>
</reference>
<gene>
    <name evidence="5" type="ORF">Ani05nite_19200</name>
</gene>
<dbReference type="EMBL" id="BOMQ01000024">
    <property type="protein sequence ID" value="GIE48386.1"/>
    <property type="molecule type" value="Genomic_DNA"/>
</dbReference>
<feature type="signal peptide" evidence="2">
    <location>
        <begin position="1"/>
        <end position="21"/>
    </location>
</feature>
<organism evidence="5 6">
    <name type="scientific">Actinoplanes nipponensis</name>
    <dbReference type="NCBI Taxonomy" id="135950"/>
    <lineage>
        <taxon>Bacteria</taxon>
        <taxon>Bacillati</taxon>
        <taxon>Actinomycetota</taxon>
        <taxon>Actinomycetes</taxon>
        <taxon>Micromonosporales</taxon>
        <taxon>Micromonosporaceae</taxon>
        <taxon>Actinoplanes</taxon>
    </lineage>
</organism>
<dbReference type="InterPro" id="IPR001638">
    <property type="entry name" value="Solute-binding_3/MltF_N"/>
</dbReference>
<feature type="chain" id="PRO_5039138983" evidence="2">
    <location>
        <begin position="22"/>
        <end position="291"/>
    </location>
</feature>
<feature type="domain" description="Ionotropic glutamate receptor C-terminal" evidence="4">
    <location>
        <begin position="56"/>
        <end position="283"/>
    </location>
</feature>
<evidence type="ECO:0000313" key="5">
    <source>
        <dbReference type="EMBL" id="GIE48386.1"/>
    </source>
</evidence>
<dbReference type="RefSeq" id="WP_203766913.1">
    <property type="nucleotide sequence ID" value="NZ_BAAAYJ010000005.1"/>
</dbReference>
<proteinExistence type="predicted"/>
<dbReference type="GO" id="GO:0015276">
    <property type="term" value="F:ligand-gated monoatomic ion channel activity"/>
    <property type="evidence" value="ECO:0007669"/>
    <property type="project" value="InterPro"/>
</dbReference>
<dbReference type="PANTHER" id="PTHR35936">
    <property type="entry name" value="MEMBRANE-BOUND LYTIC MUREIN TRANSGLYCOSYLASE F"/>
    <property type="match status" value="1"/>
</dbReference>
<dbReference type="PANTHER" id="PTHR35936:SF19">
    <property type="entry name" value="AMINO-ACID-BINDING PROTEIN YXEM-RELATED"/>
    <property type="match status" value="1"/>
</dbReference>
<dbReference type="SUPFAM" id="SSF53850">
    <property type="entry name" value="Periplasmic binding protein-like II"/>
    <property type="match status" value="1"/>
</dbReference>
<keyword evidence="1 2" id="KW-0732">Signal</keyword>
<dbReference type="GO" id="GO:0016020">
    <property type="term" value="C:membrane"/>
    <property type="evidence" value="ECO:0007669"/>
    <property type="project" value="InterPro"/>
</dbReference>
<evidence type="ECO:0000313" key="6">
    <source>
        <dbReference type="Proteomes" id="UP000647172"/>
    </source>
</evidence>
<evidence type="ECO:0000256" key="1">
    <source>
        <dbReference type="ARBA" id="ARBA00022729"/>
    </source>
</evidence>
<dbReference type="Proteomes" id="UP000647172">
    <property type="component" value="Unassembled WGS sequence"/>
</dbReference>
<dbReference type="SMART" id="SM00062">
    <property type="entry name" value="PBPb"/>
    <property type="match status" value="1"/>
</dbReference>